<evidence type="ECO:0000256" key="5">
    <source>
        <dbReference type="ARBA" id="ARBA00023136"/>
    </source>
</evidence>
<accession>A0A3M6Z816</accession>
<dbReference type="AlphaFoldDB" id="A0A3M6Z816"/>
<comment type="subcellular location">
    <subcellularLocation>
        <location evidence="1">Membrane</location>
        <topology evidence="1">Multi-pass membrane protein</topology>
    </subcellularLocation>
</comment>
<feature type="transmembrane region" description="Helical" evidence="6">
    <location>
        <begin position="443"/>
        <end position="467"/>
    </location>
</feature>
<dbReference type="PANTHER" id="PTHR43791">
    <property type="entry name" value="PERMEASE-RELATED"/>
    <property type="match status" value="1"/>
</dbReference>
<evidence type="ECO:0000313" key="8">
    <source>
        <dbReference type="EMBL" id="RMY11239.1"/>
    </source>
</evidence>
<dbReference type="GO" id="GO:0016020">
    <property type="term" value="C:membrane"/>
    <property type="evidence" value="ECO:0007669"/>
    <property type="project" value="UniProtKB-SubCell"/>
</dbReference>
<proteinExistence type="predicted"/>
<dbReference type="VEuPathDB" id="FungiDB:BTJ68_09153"/>
<name>A0A3M6Z816_HORWE</name>
<feature type="transmembrane region" description="Helical" evidence="6">
    <location>
        <begin position="214"/>
        <end position="237"/>
    </location>
</feature>
<feature type="transmembrane region" description="Helical" evidence="6">
    <location>
        <begin position="88"/>
        <end position="106"/>
    </location>
</feature>
<dbReference type="PANTHER" id="PTHR43791:SF47">
    <property type="entry name" value="MAJOR FACILITATOR SUPERFAMILY (MFS) PROFILE DOMAIN-CONTAINING PROTEIN-RELATED"/>
    <property type="match status" value="1"/>
</dbReference>
<reference evidence="8 9" key="1">
    <citation type="journal article" date="2018" name="BMC Genomics">
        <title>Genomic evidence for intraspecific hybridization in a clonal and extremely halotolerant yeast.</title>
        <authorList>
            <person name="Gostincar C."/>
            <person name="Stajich J.E."/>
            <person name="Zupancic J."/>
            <person name="Zalar P."/>
            <person name="Gunde-Cimerman N."/>
        </authorList>
    </citation>
    <scope>NUCLEOTIDE SEQUENCE [LARGE SCALE GENOMIC DNA]</scope>
    <source>
        <strain evidence="8 9">EXF-6654</strain>
    </source>
</reference>
<keyword evidence="3 6" id="KW-0812">Transmembrane</keyword>
<feature type="transmembrane region" description="Helical" evidence="6">
    <location>
        <begin position="331"/>
        <end position="348"/>
    </location>
</feature>
<keyword evidence="4 6" id="KW-1133">Transmembrane helix</keyword>
<feature type="domain" description="Major facilitator superfamily (MFS) profile" evidence="7">
    <location>
        <begin position="55"/>
        <end position="471"/>
    </location>
</feature>
<dbReference type="EMBL" id="QWIK01000182">
    <property type="protein sequence ID" value="RMY11239.1"/>
    <property type="molecule type" value="Genomic_DNA"/>
</dbReference>
<feature type="transmembrane region" description="Helical" evidence="6">
    <location>
        <begin position="184"/>
        <end position="202"/>
    </location>
</feature>
<dbReference type="FunFam" id="1.20.1250.20:FF:000013">
    <property type="entry name" value="MFS general substrate transporter"/>
    <property type="match status" value="1"/>
</dbReference>
<organism evidence="8 9">
    <name type="scientific">Hortaea werneckii</name>
    <name type="common">Black yeast</name>
    <name type="synonym">Cladosporium werneckii</name>
    <dbReference type="NCBI Taxonomy" id="91943"/>
    <lineage>
        <taxon>Eukaryota</taxon>
        <taxon>Fungi</taxon>
        <taxon>Dikarya</taxon>
        <taxon>Ascomycota</taxon>
        <taxon>Pezizomycotina</taxon>
        <taxon>Dothideomycetes</taxon>
        <taxon>Dothideomycetidae</taxon>
        <taxon>Mycosphaerellales</taxon>
        <taxon>Teratosphaeriaceae</taxon>
        <taxon>Hortaea</taxon>
    </lineage>
</organism>
<dbReference type="Pfam" id="PF07690">
    <property type="entry name" value="MFS_1"/>
    <property type="match status" value="1"/>
</dbReference>
<feature type="transmembrane region" description="Helical" evidence="6">
    <location>
        <begin position="118"/>
        <end position="139"/>
    </location>
</feature>
<evidence type="ECO:0000313" key="9">
    <source>
        <dbReference type="Proteomes" id="UP000282582"/>
    </source>
</evidence>
<dbReference type="InterPro" id="IPR011701">
    <property type="entry name" value="MFS"/>
</dbReference>
<evidence type="ECO:0000256" key="6">
    <source>
        <dbReference type="SAM" id="Phobius"/>
    </source>
</evidence>
<dbReference type="PROSITE" id="PS50850">
    <property type="entry name" value="MFS"/>
    <property type="match status" value="1"/>
</dbReference>
<dbReference type="SUPFAM" id="SSF103473">
    <property type="entry name" value="MFS general substrate transporter"/>
    <property type="match status" value="1"/>
</dbReference>
<protein>
    <recommendedName>
        <fullName evidence="7">Major facilitator superfamily (MFS) profile domain-containing protein</fullName>
    </recommendedName>
</protein>
<feature type="transmembrane region" description="Helical" evidence="6">
    <location>
        <begin position="290"/>
        <end position="311"/>
    </location>
</feature>
<evidence type="ECO:0000259" key="7">
    <source>
        <dbReference type="PROSITE" id="PS50850"/>
    </source>
</evidence>
<dbReference type="FunFam" id="1.20.1250.20:FF:000018">
    <property type="entry name" value="MFS transporter permease"/>
    <property type="match status" value="1"/>
</dbReference>
<dbReference type="InterPro" id="IPR036259">
    <property type="entry name" value="MFS_trans_sf"/>
</dbReference>
<dbReference type="InterPro" id="IPR020846">
    <property type="entry name" value="MFS_dom"/>
</dbReference>
<feature type="transmembrane region" description="Helical" evidence="6">
    <location>
        <begin position="151"/>
        <end position="172"/>
    </location>
</feature>
<dbReference type="GO" id="GO:0022857">
    <property type="term" value="F:transmembrane transporter activity"/>
    <property type="evidence" value="ECO:0007669"/>
    <property type="project" value="InterPro"/>
</dbReference>
<comment type="caution">
    <text evidence="8">The sequence shown here is derived from an EMBL/GenBank/DDBJ whole genome shotgun (WGS) entry which is preliminary data.</text>
</comment>
<dbReference type="Proteomes" id="UP000282582">
    <property type="component" value="Unassembled WGS sequence"/>
</dbReference>
<evidence type="ECO:0000256" key="4">
    <source>
        <dbReference type="ARBA" id="ARBA00022989"/>
    </source>
</evidence>
<sequence>MAETKDGLTHLERVEDAFQDSHDEKVVSNQEDLDIDPVYSYKEQRAIIRRVDRRLIVTAGIIYMNSLMDRSNLPNAGIAGMNADLEMVGTRYSVVALVFFITYTIFQPPATILTREIGPRTFLSAICLAWGVVMVGFSFVTKWWELVPLRLVLGLFEAGYFPGVVYLISTWYSHYDMQKRYAGFYALGLVASGCSGILAYGLMQLDGRGGLEGWRWIFLVFGLLTVAAGFLGVAFLVDFPDRAVNKNYWGFINSEEIKFIIRRINKDRSDASEEAWNFRKWAASGADWKIWMFAVQFFSVTTQAYSLAYFLPIILNETMGFDVGLSQLLTAPPYGAAGILMFVLAYIGDRYRVRGPILIATSSVGIIGLGLLRWTTPPGVRYFGIFLICMACNGGLPTVMAYQANNIRGQWKRAFASATLVGFGGIGGIAGSTVFRGQDSPHYTLGIAFCIACNILIMLIVVVNTIVFRRQNRRADNGEVVLEEDANFSGFSMTPLIVKEISITASYSSWVRSKGRDRPQYLDMRRVSKCLKALEPNTASEEHTLWHDYVDTNNVLRAAVKIRRARS</sequence>
<feature type="transmembrane region" description="Helical" evidence="6">
    <location>
        <begin position="380"/>
        <end position="402"/>
    </location>
</feature>
<keyword evidence="2" id="KW-0813">Transport</keyword>
<feature type="transmembrane region" description="Helical" evidence="6">
    <location>
        <begin position="355"/>
        <end position="374"/>
    </location>
</feature>
<gene>
    <name evidence="8" type="ORF">D0868_03251</name>
</gene>
<evidence type="ECO:0000256" key="3">
    <source>
        <dbReference type="ARBA" id="ARBA00022692"/>
    </source>
</evidence>
<evidence type="ECO:0000256" key="1">
    <source>
        <dbReference type="ARBA" id="ARBA00004141"/>
    </source>
</evidence>
<feature type="transmembrane region" description="Helical" evidence="6">
    <location>
        <begin position="414"/>
        <end position="437"/>
    </location>
</feature>
<feature type="transmembrane region" description="Helical" evidence="6">
    <location>
        <begin position="51"/>
        <end position="68"/>
    </location>
</feature>
<dbReference type="Gene3D" id="1.20.1250.20">
    <property type="entry name" value="MFS general substrate transporter like domains"/>
    <property type="match status" value="2"/>
</dbReference>
<keyword evidence="5 6" id="KW-0472">Membrane</keyword>
<evidence type="ECO:0000256" key="2">
    <source>
        <dbReference type="ARBA" id="ARBA00022448"/>
    </source>
</evidence>